<name>A0AA43ZGP6_9HYPH</name>
<evidence type="ECO:0000313" key="2">
    <source>
        <dbReference type="EMBL" id="NHT77559.1"/>
    </source>
</evidence>
<gene>
    <name evidence="2" type="ORF">G8E10_17740</name>
</gene>
<protein>
    <recommendedName>
        <fullName evidence="1">DUF6950 domain-containing protein</fullName>
    </recommendedName>
</protein>
<dbReference type="EMBL" id="JAANCM010000009">
    <property type="protein sequence ID" value="NHT77559.1"/>
    <property type="molecule type" value="Genomic_DNA"/>
</dbReference>
<dbReference type="Pfam" id="PF22262">
    <property type="entry name" value="DUF6950"/>
    <property type="match status" value="1"/>
</dbReference>
<comment type="caution">
    <text evidence="2">The sequence shown here is derived from an EMBL/GenBank/DDBJ whole genome shotgun (WGS) entry which is preliminary data.</text>
</comment>
<sequence>MLETFLAEASRSPLIWSVNDCAMMLANWWQVRHGVDPAAHLRGTYSTESECLSVVERAGGIIALVEQIAAGVGAKRLQYPVAGDIGVIEVHGHQFAAIMGPTGRWMVKAERGMAGHRCGFLKAWSV</sequence>
<reference evidence="2" key="1">
    <citation type="submission" date="2020-03" db="EMBL/GenBank/DDBJ databases">
        <title>Ferranicluibacter endophyticum gen. nov., sp. nov., a new genus isolated from Rubus ulmifolius Schott. stem.</title>
        <authorList>
            <person name="Roca-Couso R."/>
            <person name="Flores-Felix J.D."/>
            <person name="Igual J.M."/>
            <person name="Rivas R."/>
        </authorList>
    </citation>
    <scope>NUCLEOTIDE SEQUENCE</scope>
    <source>
        <strain evidence="2">CRRU44</strain>
    </source>
</reference>
<evidence type="ECO:0000259" key="1">
    <source>
        <dbReference type="Pfam" id="PF22262"/>
    </source>
</evidence>
<accession>A0AA43ZGP6</accession>
<evidence type="ECO:0000313" key="3">
    <source>
        <dbReference type="Proteomes" id="UP001155840"/>
    </source>
</evidence>
<dbReference type="AlphaFoldDB" id="A0AA43ZGP6"/>
<dbReference type="InterPro" id="IPR053802">
    <property type="entry name" value="DUF6950"/>
</dbReference>
<organism evidence="2 3">
    <name type="scientific">Ferranicluibacter rubi</name>
    <dbReference type="NCBI Taxonomy" id="2715133"/>
    <lineage>
        <taxon>Bacteria</taxon>
        <taxon>Pseudomonadati</taxon>
        <taxon>Pseudomonadota</taxon>
        <taxon>Alphaproteobacteria</taxon>
        <taxon>Hyphomicrobiales</taxon>
        <taxon>Rhizobiaceae</taxon>
        <taxon>Ferranicluibacter</taxon>
    </lineage>
</organism>
<dbReference type="RefSeq" id="WP_167130121.1">
    <property type="nucleotide sequence ID" value="NZ_JAANCM010000009.1"/>
</dbReference>
<keyword evidence="3" id="KW-1185">Reference proteome</keyword>
<feature type="domain" description="DUF6950" evidence="1">
    <location>
        <begin position="2"/>
        <end position="126"/>
    </location>
</feature>
<proteinExistence type="predicted"/>
<dbReference type="Proteomes" id="UP001155840">
    <property type="component" value="Unassembled WGS sequence"/>
</dbReference>